<dbReference type="Pfam" id="PF04542">
    <property type="entry name" value="Sigma70_r2"/>
    <property type="match status" value="1"/>
</dbReference>
<dbReference type="Gene3D" id="1.10.10.10">
    <property type="entry name" value="Winged helix-like DNA-binding domain superfamily/Winged helix DNA-binding domain"/>
    <property type="match status" value="1"/>
</dbReference>
<proteinExistence type="inferred from homology"/>
<protein>
    <submittedName>
        <fullName evidence="7">Sigma-70 family RNA polymerase sigma factor</fullName>
    </submittedName>
</protein>
<keyword evidence="2" id="KW-0805">Transcription regulation</keyword>
<evidence type="ECO:0000256" key="2">
    <source>
        <dbReference type="ARBA" id="ARBA00023015"/>
    </source>
</evidence>
<dbReference type="PANTHER" id="PTHR43133:SF63">
    <property type="entry name" value="RNA POLYMERASE SIGMA FACTOR FECI-RELATED"/>
    <property type="match status" value="1"/>
</dbReference>
<dbReference type="InterPro" id="IPR036388">
    <property type="entry name" value="WH-like_DNA-bd_sf"/>
</dbReference>
<keyword evidence="3" id="KW-0731">Sigma factor</keyword>
<reference evidence="7 8" key="1">
    <citation type="submission" date="2019-04" db="EMBL/GenBank/DDBJ databases">
        <title>Azoarcus nasutitermitis sp. nov. isolated from termite nest.</title>
        <authorList>
            <person name="Lin S.-Y."/>
            <person name="Hameed A."/>
            <person name="Hsu Y.-H."/>
            <person name="Young C.-C."/>
        </authorList>
    </citation>
    <scope>NUCLEOTIDE SEQUENCE [LARGE SCALE GENOMIC DNA]</scope>
    <source>
        <strain evidence="7 8">CC-YHH838</strain>
    </source>
</reference>
<dbReference type="InterPro" id="IPR013324">
    <property type="entry name" value="RNA_pol_sigma_r3/r4-like"/>
</dbReference>
<dbReference type="FunFam" id="1.10.1740.10:FF:000009">
    <property type="entry name" value="RNA polymerase sigma factor"/>
    <property type="match status" value="1"/>
</dbReference>
<sequence length="178" mass="20033">MPPTAPTPRHTLHTLYSEHHSWLQGWLRKKLSCSQQAADLAQDTFLRLLISGRLPEPERSRAYLTQIAKGLLVDQYRRRQLEQAYLEALARVPECHAPSPETRALVIETLVCIDAHLGRLPQIVRETFLLSQFDGLKYSEIAERLGIATATVRKYMLKASLACYAALEESPASGTPAR</sequence>
<evidence type="ECO:0000313" key="7">
    <source>
        <dbReference type="EMBL" id="THF66157.1"/>
    </source>
</evidence>
<gene>
    <name evidence="7" type="ORF">E6C76_04675</name>
</gene>
<dbReference type="PANTHER" id="PTHR43133">
    <property type="entry name" value="RNA POLYMERASE ECF-TYPE SIGMA FACTO"/>
    <property type="match status" value="1"/>
</dbReference>
<evidence type="ECO:0000259" key="5">
    <source>
        <dbReference type="Pfam" id="PF04542"/>
    </source>
</evidence>
<dbReference type="SUPFAM" id="SSF88946">
    <property type="entry name" value="Sigma2 domain of RNA polymerase sigma factors"/>
    <property type="match status" value="1"/>
</dbReference>
<dbReference type="GO" id="GO:0006352">
    <property type="term" value="P:DNA-templated transcription initiation"/>
    <property type="evidence" value="ECO:0007669"/>
    <property type="project" value="InterPro"/>
</dbReference>
<feature type="domain" description="RNA polymerase sigma-70 region 2" evidence="5">
    <location>
        <begin position="15"/>
        <end position="80"/>
    </location>
</feature>
<dbReference type="GO" id="GO:0016987">
    <property type="term" value="F:sigma factor activity"/>
    <property type="evidence" value="ECO:0007669"/>
    <property type="project" value="UniProtKB-KW"/>
</dbReference>
<evidence type="ECO:0000259" key="6">
    <source>
        <dbReference type="Pfam" id="PF08281"/>
    </source>
</evidence>
<dbReference type="SUPFAM" id="SSF88659">
    <property type="entry name" value="Sigma3 and sigma4 domains of RNA polymerase sigma factors"/>
    <property type="match status" value="1"/>
</dbReference>
<dbReference type="NCBIfam" id="TIGR02937">
    <property type="entry name" value="sigma70-ECF"/>
    <property type="match status" value="1"/>
</dbReference>
<dbReference type="AlphaFoldDB" id="A0A4S4B5B0"/>
<dbReference type="Pfam" id="PF08281">
    <property type="entry name" value="Sigma70_r4_2"/>
    <property type="match status" value="1"/>
</dbReference>
<dbReference type="OrthoDB" id="8654550at2"/>
<evidence type="ECO:0000256" key="1">
    <source>
        <dbReference type="ARBA" id="ARBA00010641"/>
    </source>
</evidence>
<dbReference type="RefSeq" id="WP_136347106.1">
    <property type="nucleotide sequence ID" value="NZ_SSOC01000002.1"/>
</dbReference>
<dbReference type="EMBL" id="SSOC01000002">
    <property type="protein sequence ID" value="THF66157.1"/>
    <property type="molecule type" value="Genomic_DNA"/>
</dbReference>
<organism evidence="7 8">
    <name type="scientific">Pseudothauera nasutitermitis</name>
    <dbReference type="NCBI Taxonomy" id="2565930"/>
    <lineage>
        <taxon>Bacteria</taxon>
        <taxon>Pseudomonadati</taxon>
        <taxon>Pseudomonadota</taxon>
        <taxon>Betaproteobacteria</taxon>
        <taxon>Rhodocyclales</taxon>
        <taxon>Zoogloeaceae</taxon>
        <taxon>Pseudothauera</taxon>
    </lineage>
</organism>
<evidence type="ECO:0000256" key="4">
    <source>
        <dbReference type="ARBA" id="ARBA00023163"/>
    </source>
</evidence>
<dbReference type="GO" id="GO:0003677">
    <property type="term" value="F:DNA binding"/>
    <property type="evidence" value="ECO:0007669"/>
    <property type="project" value="InterPro"/>
</dbReference>
<dbReference type="InterPro" id="IPR007627">
    <property type="entry name" value="RNA_pol_sigma70_r2"/>
</dbReference>
<feature type="domain" description="RNA polymerase sigma factor 70 region 4 type 2" evidence="6">
    <location>
        <begin position="111"/>
        <end position="162"/>
    </location>
</feature>
<dbReference type="InterPro" id="IPR013325">
    <property type="entry name" value="RNA_pol_sigma_r2"/>
</dbReference>
<accession>A0A4S4B5B0</accession>
<evidence type="ECO:0000313" key="8">
    <source>
        <dbReference type="Proteomes" id="UP000308430"/>
    </source>
</evidence>
<comment type="caution">
    <text evidence="7">The sequence shown here is derived from an EMBL/GenBank/DDBJ whole genome shotgun (WGS) entry which is preliminary data.</text>
</comment>
<dbReference type="InterPro" id="IPR013249">
    <property type="entry name" value="RNA_pol_sigma70_r4_t2"/>
</dbReference>
<keyword evidence="8" id="KW-1185">Reference proteome</keyword>
<name>A0A4S4B5B0_9RHOO</name>
<dbReference type="NCBIfam" id="NF009180">
    <property type="entry name" value="PRK12528.1"/>
    <property type="match status" value="1"/>
</dbReference>
<dbReference type="Proteomes" id="UP000308430">
    <property type="component" value="Unassembled WGS sequence"/>
</dbReference>
<dbReference type="Gene3D" id="1.10.1740.10">
    <property type="match status" value="1"/>
</dbReference>
<comment type="similarity">
    <text evidence="1">Belongs to the sigma-70 factor family. ECF subfamily.</text>
</comment>
<dbReference type="InterPro" id="IPR039425">
    <property type="entry name" value="RNA_pol_sigma-70-like"/>
</dbReference>
<dbReference type="InterPro" id="IPR014284">
    <property type="entry name" value="RNA_pol_sigma-70_dom"/>
</dbReference>
<evidence type="ECO:0000256" key="3">
    <source>
        <dbReference type="ARBA" id="ARBA00023082"/>
    </source>
</evidence>
<keyword evidence="4" id="KW-0804">Transcription</keyword>